<dbReference type="RefSeq" id="WP_129914339.1">
    <property type="nucleotide sequence ID" value="NZ_RYUY01000004.1"/>
</dbReference>
<dbReference type="GO" id="GO:0008270">
    <property type="term" value="F:zinc ion binding"/>
    <property type="evidence" value="ECO:0007669"/>
    <property type="project" value="InterPro"/>
</dbReference>
<comment type="caution">
    <text evidence="3">The sequence shown here is derived from an EMBL/GenBank/DDBJ whole genome shotgun (WGS) entry which is preliminary data.</text>
</comment>
<reference evidence="3 4" key="1">
    <citation type="submission" date="2018-12" db="EMBL/GenBank/DDBJ databases">
        <title>Unveiling genomic diversity among members of the Bifidobacterium pseudolongum species, a widely distributed gut commensal of the animal kingdom.</title>
        <authorList>
            <person name="Lugli G.A."/>
            <person name="Duranti S."/>
            <person name="Albert K."/>
            <person name="Mancabelli L."/>
            <person name="Napoli S."/>
            <person name="Viappiani A."/>
            <person name="Anzalone R."/>
            <person name="Longhi G."/>
            <person name="Milani C."/>
            <person name="Turroni F."/>
            <person name="Alessandri G."/>
            <person name="Sela D.A."/>
            <person name="Van Sinderen D."/>
            <person name="Ventura M."/>
        </authorList>
    </citation>
    <scope>NUCLEOTIDE SEQUENCE [LARGE SCALE GENOMIC DNA]</scope>
    <source>
        <strain evidence="3 4">2001B</strain>
    </source>
</reference>
<feature type="domain" description="HNH nuclease" evidence="2">
    <location>
        <begin position="15"/>
        <end position="73"/>
    </location>
</feature>
<dbReference type="InterPro" id="IPR002711">
    <property type="entry name" value="HNH"/>
</dbReference>
<proteinExistence type="predicted"/>
<dbReference type="GO" id="GO:0003676">
    <property type="term" value="F:nucleic acid binding"/>
    <property type="evidence" value="ECO:0007669"/>
    <property type="project" value="InterPro"/>
</dbReference>
<accession>A0A4Q5AXN4</accession>
<name>A0A4Q5AXN4_9BIFI</name>
<keyword evidence="3" id="KW-0255">Endonuclease</keyword>
<dbReference type="SMART" id="SM00507">
    <property type="entry name" value="HNHc"/>
    <property type="match status" value="1"/>
</dbReference>
<dbReference type="Gene3D" id="1.10.30.50">
    <property type="match status" value="1"/>
</dbReference>
<dbReference type="GO" id="GO:0004519">
    <property type="term" value="F:endonuclease activity"/>
    <property type="evidence" value="ECO:0007669"/>
    <property type="project" value="UniProtKB-KW"/>
</dbReference>
<dbReference type="AlphaFoldDB" id="A0A4Q5AXN4"/>
<dbReference type="InterPro" id="IPR003615">
    <property type="entry name" value="HNH_nuc"/>
</dbReference>
<dbReference type="Proteomes" id="UP000293208">
    <property type="component" value="Unassembled WGS sequence"/>
</dbReference>
<keyword evidence="3" id="KW-0540">Nuclease</keyword>
<evidence type="ECO:0000256" key="1">
    <source>
        <dbReference type="SAM" id="MobiDB-lite"/>
    </source>
</evidence>
<dbReference type="Pfam" id="PF01844">
    <property type="entry name" value="HNH"/>
    <property type="match status" value="1"/>
</dbReference>
<evidence type="ECO:0000313" key="3">
    <source>
        <dbReference type="EMBL" id="RYQ39373.1"/>
    </source>
</evidence>
<protein>
    <submittedName>
        <fullName evidence="3">Endonuclease</fullName>
    </submittedName>
</protein>
<sequence>MSNNPRYQHVNRERQRQRWKAQALPCAICGQAIDYTLKAPHPYSFVIDEIIPLKHGGTLTYDNQEPAHWWCNRIKSTHSLTWARHKVHELIQQNKAPQHHNEHTTTPIAPSHWFN</sequence>
<keyword evidence="3" id="KW-0378">Hydrolase</keyword>
<evidence type="ECO:0000313" key="4">
    <source>
        <dbReference type="Proteomes" id="UP000293208"/>
    </source>
</evidence>
<dbReference type="EMBL" id="RYUY01000004">
    <property type="protein sequence ID" value="RYQ39373.1"/>
    <property type="molecule type" value="Genomic_DNA"/>
</dbReference>
<dbReference type="CDD" id="cd00085">
    <property type="entry name" value="HNHc"/>
    <property type="match status" value="1"/>
</dbReference>
<evidence type="ECO:0000259" key="2">
    <source>
        <dbReference type="SMART" id="SM00507"/>
    </source>
</evidence>
<gene>
    <name evidence="3" type="ORF">PG2001B_1114</name>
</gene>
<feature type="region of interest" description="Disordered" evidence="1">
    <location>
        <begin position="95"/>
        <end position="115"/>
    </location>
</feature>
<organism evidence="3 4">
    <name type="scientific">Bifidobacterium pseudolongum subsp. globosum</name>
    <dbReference type="NCBI Taxonomy" id="1690"/>
    <lineage>
        <taxon>Bacteria</taxon>
        <taxon>Bacillati</taxon>
        <taxon>Actinomycetota</taxon>
        <taxon>Actinomycetes</taxon>
        <taxon>Bifidobacteriales</taxon>
        <taxon>Bifidobacteriaceae</taxon>
        <taxon>Bifidobacterium</taxon>
    </lineage>
</organism>
<feature type="compositionally biased region" description="Polar residues" evidence="1">
    <location>
        <begin position="104"/>
        <end position="115"/>
    </location>
</feature>